<dbReference type="Proteomes" id="UP001231189">
    <property type="component" value="Unassembled WGS sequence"/>
</dbReference>
<evidence type="ECO:0000313" key="2">
    <source>
        <dbReference type="EMBL" id="KAK1668153.1"/>
    </source>
</evidence>
<organism evidence="2 3">
    <name type="scientific">Lolium multiflorum</name>
    <name type="common">Italian ryegrass</name>
    <name type="synonym">Lolium perenne subsp. multiflorum</name>
    <dbReference type="NCBI Taxonomy" id="4521"/>
    <lineage>
        <taxon>Eukaryota</taxon>
        <taxon>Viridiplantae</taxon>
        <taxon>Streptophyta</taxon>
        <taxon>Embryophyta</taxon>
        <taxon>Tracheophyta</taxon>
        <taxon>Spermatophyta</taxon>
        <taxon>Magnoliopsida</taxon>
        <taxon>Liliopsida</taxon>
        <taxon>Poales</taxon>
        <taxon>Poaceae</taxon>
        <taxon>BOP clade</taxon>
        <taxon>Pooideae</taxon>
        <taxon>Poodae</taxon>
        <taxon>Poeae</taxon>
        <taxon>Poeae Chloroplast Group 2 (Poeae type)</taxon>
        <taxon>Loliodinae</taxon>
        <taxon>Loliinae</taxon>
        <taxon>Lolium</taxon>
    </lineage>
</organism>
<evidence type="ECO:0000313" key="3">
    <source>
        <dbReference type="Proteomes" id="UP001231189"/>
    </source>
</evidence>
<evidence type="ECO:0000256" key="1">
    <source>
        <dbReference type="SAM" id="MobiDB-lite"/>
    </source>
</evidence>
<feature type="region of interest" description="Disordered" evidence="1">
    <location>
        <begin position="32"/>
        <end position="55"/>
    </location>
</feature>
<accession>A0AAD8WPQ8</accession>
<name>A0AAD8WPQ8_LOLMU</name>
<comment type="caution">
    <text evidence="2">The sequence shown here is derived from an EMBL/GenBank/DDBJ whole genome shotgun (WGS) entry which is preliminary data.</text>
</comment>
<dbReference type="AlphaFoldDB" id="A0AAD8WPQ8"/>
<reference evidence="2" key="1">
    <citation type="submission" date="2023-07" db="EMBL/GenBank/DDBJ databases">
        <title>A chromosome-level genome assembly of Lolium multiflorum.</title>
        <authorList>
            <person name="Chen Y."/>
            <person name="Copetti D."/>
            <person name="Kolliker R."/>
            <person name="Studer B."/>
        </authorList>
    </citation>
    <scope>NUCLEOTIDE SEQUENCE</scope>
    <source>
        <strain evidence="2">02402/16</strain>
        <tissue evidence="2">Leaf</tissue>
    </source>
</reference>
<protein>
    <submittedName>
        <fullName evidence="2">Uncharacterized protein</fullName>
    </submittedName>
</protein>
<proteinExistence type="predicted"/>
<dbReference type="EMBL" id="JAUUTY010000003">
    <property type="protein sequence ID" value="KAK1668153.1"/>
    <property type="molecule type" value="Genomic_DNA"/>
</dbReference>
<gene>
    <name evidence="2" type="ORF">QYE76_056312</name>
</gene>
<feature type="region of interest" description="Disordered" evidence="1">
    <location>
        <begin position="81"/>
        <end position="104"/>
    </location>
</feature>
<keyword evidence="3" id="KW-1185">Reference proteome</keyword>
<sequence>MLKRKIKFNRENDALTKPSGILNTRTCTRHGAHSVENRVPNDDPYGYRSRKRKMDRDADVVARLASEMDVMKKTVSALVAERDASHADEDHPMDLSQQREKQRG</sequence>